<dbReference type="FunFam" id="3.30.2410.10:FF:000003">
    <property type="entry name" value="probable E3 ubiquitin-protein ligase HERC4 isoform X1"/>
    <property type="match status" value="1"/>
</dbReference>
<dbReference type="eggNOG" id="KOG0939">
    <property type="taxonomic scope" value="Eukaryota"/>
</dbReference>
<dbReference type="Gene3D" id="3.90.1750.10">
    <property type="entry name" value="Hect, E3 ligase catalytic domains"/>
    <property type="match status" value="1"/>
</dbReference>
<protein>
    <recommendedName>
        <fullName evidence="3">HECT-type E3 ubiquitin transferase</fullName>
        <ecNumber evidence="3">2.3.2.26</ecNumber>
    </recommendedName>
</protein>
<reference evidence="9 10" key="1">
    <citation type="submission" date="2011-07" db="EMBL/GenBank/DDBJ databases">
        <authorList>
            <person name="Coyne R."/>
            <person name="Brami D."/>
            <person name="Johnson J."/>
            <person name="Hostetler J."/>
            <person name="Hannick L."/>
            <person name="Clark T."/>
            <person name="Cassidy-Hanley D."/>
            <person name="Inman J."/>
        </authorList>
    </citation>
    <scope>NUCLEOTIDE SEQUENCE [LARGE SCALE GENOMIC DNA]</scope>
    <source>
        <strain evidence="9 10">G5</strain>
    </source>
</reference>
<evidence type="ECO:0000256" key="2">
    <source>
        <dbReference type="ARBA" id="ARBA00004906"/>
    </source>
</evidence>
<dbReference type="STRING" id="857967.G0R437"/>
<dbReference type="EC" id="2.3.2.26" evidence="3"/>
<evidence type="ECO:0000256" key="6">
    <source>
        <dbReference type="PROSITE-ProRule" id="PRU00104"/>
    </source>
</evidence>
<dbReference type="GO" id="GO:0005737">
    <property type="term" value="C:cytoplasm"/>
    <property type="evidence" value="ECO:0007669"/>
    <property type="project" value="TreeGrafter"/>
</dbReference>
<keyword evidence="5 6" id="KW-0833">Ubl conjugation pathway</keyword>
<dbReference type="Gene3D" id="3.30.2410.10">
    <property type="entry name" value="Hect, E3 ligase catalytic domain"/>
    <property type="match status" value="1"/>
</dbReference>
<dbReference type="CDD" id="cd00078">
    <property type="entry name" value="HECTc"/>
    <property type="match status" value="1"/>
</dbReference>
<dbReference type="SUPFAM" id="SSF56204">
    <property type="entry name" value="Hect, E3 ligase catalytic domain"/>
    <property type="match status" value="1"/>
</dbReference>
<dbReference type="GO" id="GO:0016779">
    <property type="term" value="F:nucleotidyltransferase activity"/>
    <property type="evidence" value="ECO:0007669"/>
    <property type="project" value="UniProtKB-KW"/>
</dbReference>
<dbReference type="GeneID" id="14903841"/>
<sequence>MKSNQQTRTLFTQISQQINPEDPLRHYLQQKFPQDFKKKQKNKQKKQTKKNDELENKIKEYDTEEDEEHKNKAKDDFFEEEKADEEEDEEDEEEEEEEEEEKNQKAKNEQESEFDLFSLSSSEEDQNSSEDSQEDEVYDEETYTEDENSFEEDETIYTDEYGSEEDEEEEEEEVEEELMYSLHPYYDFENYQNKTAKKTPTATSFTDIPQININKQASIQQNIIENIQFYQQKNTLFDLPTLINILESGFCDLIKLFVGLSDQLFQKYIRVVQKNPQILHHLDLETRILAISIKAIRRAKKRSEKKDFYLENINLKINRKCVFENSFQKILTQTANQIIQKQFEVKFKNEEGIDQSGLTKEWYSCIVKEIFNPNNALFKLGQKKLMHFPNPLSYLVPDNITIFKFTGIIIAKAILNRYIVGIDFAKFFLKVLTHRNLKISDLEDIEPQQAQNLLWIKENSVDDLYLTFTYNYYVFDDYKEVELIKNGKNIEVTNQNKNSYIEKVLYFIMIQQIKDQIRAFMDGFYSIFPKSELYLIDWMELGMQIAGNQEINFQEMRINTQYSGGYNEQSEQIKWFWEIVDQFDDKMKRNFLFFLSGSYKLPLGGFKEFGFEIKQIFDIQNLPVAHTCFNQLDLPQYESKNILLKKLLQAILEGNDSFGIE</sequence>
<feature type="compositionally biased region" description="Acidic residues" evidence="7">
    <location>
        <begin position="122"/>
        <end position="175"/>
    </location>
</feature>
<dbReference type="GO" id="GO:0000209">
    <property type="term" value="P:protein polyubiquitination"/>
    <property type="evidence" value="ECO:0007669"/>
    <property type="project" value="TreeGrafter"/>
</dbReference>
<dbReference type="Pfam" id="PF00632">
    <property type="entry name" value="HECT"/>
    <property type="match status" value="1"/>
</dbReference>
<feature type="compositionally biased region" description="Polar residues" evidence="7">
    <location>
        <begin position="1"/>
        <end position="19"/>
    </location>
</feature>
<evidence type="ECO:0000256" key="4">
    <source>
        <dbReference type="ARBA" id="ARBA00022679"/>
    </source>
</evidence>
<dbReference type="OrthoDB" id="409931at2759"/>
<comment type="pathway">
    <text evidence="2">Protein modification; protein ubiquitination.</text>
</comment>
<dbReference type="EMBL" id="GL984325">
    <property type="protein sequence ID" value="EGR27757.1"/>
    <property type="molecule type" value="Genomic_DNA"/>
</dbReference>
<dbReference type="SMART" id="SM00119">
    <property type="entry name" value="HECTc"/>
    <property type="match status" value="1"/>
</dbReference>
<dbReference type="PROSITE" id="PS50237">
    <property type="entry name" value="HECT"/>
    <property type="match status" value="1"/>
</dbReference>
<evidence type="ECO:0000256" key="5">
    <source>
        <dbReference type="ARBA" id="ARBA00022786"/>
    </source>
</evidence>
<dbReference type="Gene3D" id="3.30.2160.10">
    <property type="entry name" value="Hect, E3 ligase catalytic domain"/>
    <property type="match status" value="1"/>
</dbReference>
<evidence type="ECO:0000313" key="9">
    <source>
        <dbReference type="EMBL" id="EGR27757.1"/>
    </source>
</evidence>
<dbReference type="PANTHER" id="PTHR11254:SF67">
    <property type="entry name" value="E3 UBIQUITIN-PROTEIN LIGASE HUWE1"/>
    <property type="match status" value="1"/>
</dbReference>
<dbReference type="Proteomes" id="UP000008983">
    <property type="component" value="Unassembled WGS sequence"/>
</dbReference>
<dbReference type="RefSeq" id="XP_004025209.1">
    <property type="nucleotide sequence ID" value="XM_004025160.1"/>
</dbReference>
<evidence type="ECO:0000256" key="7">
    <source>
        <dbReference type="SAM" id="MobiDB-lite"/>
    </source>
</evidence>
<gene>
    <name evidence="9" type="ORF">IMG5_189580</name>
</gene>
<dbReference type="GO" id="GO:0061630">
    <property type="term" value="F:ubiquitin protein ligase activity"/>
    <property type="evidence" value="ECO:0007669"/>
    <property type="project" value="UniProtKB-EC"/>
</dbReference>
<organism evidence="9 10">
    <name type="scientific">Ichthyophthirius multifiliis</name>
    <name type="common">White spot disease agent</name>
    <name type="synonym">Ich</name>
    <dbReference type="NCBI Taxonomy" id="5932"/>
    <lineage>
        <taxon>Eukaryota</taxon>
        <taxon>Sar</taxon>
        <taxon>Alveolata</taxon>
        <taxon>Ciliophora</taxon>
        <taxon>Intramacronucleata</taxon>
        <taxon>Oligohymenophorea</taxon>
        <taxon>Hymenostomatida</taxon>
        <taxon>Ophryoglenina</taxon>
        <taxon>Ichthyophthirius</taxon>
    </lineage>
</organism>
<dbReference type="InterPro" id="IPR050409">
    <property type="entry name" value="E3_ubiq-protein_ligase"/>
</dbReference>
<dbReference type="AlphaFoldDB" id="G0R437"/>
<dbReference type="InParanoid" id="G0R437"/>
<dbReference type="InterPro" id="IPR000569">
    <property type="entry name" value="HECT_dom"/>
</dbReference>
<keyword evidence="9" id="KW-0378">Hydrolase</keyword>
<keyword evidence="4 9" id="KW-0808">Transferase</keyword>
<evidence type="ECO:0000256" key="3">
    <source>
        <dbReference type="ARBA" id="ARBA00012485"/>
    </source>
</evidence>
<comment type="catalytic activity">
    <reaction evidence="1">
        <text>S-ubiquitinyl-[E2 ubiquitin-conjugating enzyme]-L-cysteine + [acceptor protein]-L-lysine = [E2 ubiquitin-conjugating enzyme]-L-cysteine + N(6)-ubiquitinyl-[acceptor protein]-L-lysine.</text>
        <dbReference type="EC" id="2.3.2.26"/>
    </reaction>
</comment>
<keyword evidence="10" id="KW-1185">Reference proteome</keyword>
<feature type="compositionally biased region" description="Basic residues" evidence="7">
    <location>
        <begin position="38"/>
        <end position="48"/>
    </location>
</feature>
<accession>G0R437</accession>
<dbReference type="GO" id="GO:0006511">
    <property type="term" value="P:ubiquitin-dependent protein catabolic process"/>
    <property type="evidence" value="ECO:0007669"/>
    <property type="project" value="TreeGrafter"/>
</dbReference>
<dbReference type="PANTHER" id="PTHR11254">
    <property type="entry name" value="HECT DOMAIN UBIQUITIN-PROTEIN LIGASE"/>
    <property type="match status" value="1"/>
</dbReference>
<feature type="region of interest" description="Disordered" evidence="7">
    <location>
        <begin position="1"/>
        <end position="175"/>
    </location>
</feature>
<evidence type="ECO:0000313" key="10">
    <source>
        <dbReference type="Proteomes" id="UP000008983"/>
    </source>
</evidence>
<proteinExistence type="predicted"/>
<feature type="compositionally biased region" description="Basic and acidic residues" evidence="7">
    <location>
        <begin position="49"/>
        <end position="61"/>
    </location>
</feature>
<evidence type="ECO:0000256" key="1">
    <source>
        <dbReference type="ARBA" id="ARBA00000885"/>
    </source>
</evidence>
<dbReference type="InterPro" id="IPR035983">
    <property type="entry name" value="Hect_E3_ubiquitin_ligase"/>
</dbReference>
<feature type="domain" description="HECT" evidence="8">
    <location>
        <begin position="335"/>
        <end position="661"/>
    </location>
</feature>
<feature type="compositionally biased region" description="Acidic residues" evidence="7">
    <location>
        <begin position="77"/>
        <end position="101"/>
    </location>
</feature>
<feature type="active site" description="Glycyl thioester intermediate" evidence="6">
    <location>
        <position position="628"/>
    </location>
</feature>
<evidence type="ECO:0000259" key="8">
    <source>
        <dbReference type="PROSITE" id="PS50237"/>
    </source>
</evidence>
<keyword evidence="9" id="KW-0548">Nucleotidyltransferase</keyword>
<name>G0R437_ICHMU</name>
<dbReference type="GO" id="GO:0016787">
    <property type="term" value="F:hydrolase activity"/>
    <property type="evidence" value="ECO:0007669"/>
    <property type="project" value="UniProtKB-KW"/>
</dbReference>